<dbReference type="AlphaFoldDB" id="A0A0X3Y216"/>
<sequence>MSKVIKIIDAYNILISRDEDFKNIKINSVLEIYSKGPEIIYENQNYGTLDLVKAELRVKEVFPKMLLCENNKYTKVKVSVPIDDNNLALKKNKNLFPDNISKLMGYPLFKNNFNNTLPKTKTEEVEKIVPLKIDETQIDKNINLNESLTIKLGDPVRLKEDYK</sequence>
<dbReference type="Proteomes" id="UP000054800">
    <property type="component" value="Unassembled WGS sequence"/>
</dbReference>
<proteinExistence type="predicted"/>
<comment type="caution">
    <text evidence="1">The sequence shown here is derived from an EMBL/GenBank/DDBJ whole genome shotgun (WGS) entry which is preliminary data.</text>
</comment>
<protein>
    <submittedName>
        <fullName evidence="1">Uncharacterized protein</fullName>
    </submittedName>
</protein>
<gene>
    <name evidence="1" type="ORF">RO03_05845</name>
</gene>
<dbReference type="EMBL" id="LMVH01000001">
    <property type="protein sequence ID" value="KUL99050.1"/>
    <property type="molecule type" value="Genomic_DNA"/>
</dbReference>
<accession>A0A0X3Y216</accession>
<evidence type="ECO:0000313" key="1">
    <source>
        <dbReference type="EMBL" id="KUL99050.1"/>
    </source>
</evidence>
<organism evidence="1 2">
    <name type="scientific">Fusobacterium nucleatum subsp. nucleatum</name>
    <dbReference type="NCBI Taxonomy" id="76856"/>
    <lineage>
        <taxon>Bacteria</taxon>
        <taxon>Fusobacteriati</taxon>
        <taxon>Fusobacteriota</taxon>
        <taxon>Fusobacteriia</taxon>
        <taxon>Fusobacteriales</taxon>
        <taxon>Fusobacteriaceae</taxon>
        <taxon>Fusobacterium</taxon>
    </lineage>
</organism>
<evidence type="ECO:0000313" key="2">
    <source>
        <dbReference type="Proteomes" id="UP000054800"/>
    </source>
</evidence>
<reference evidence="1 2" key="1">
    <citation type="submission" date="2015-10" db="EMBL/GenBank/DDBJ databases">
        <authorList>
            <person name="Gilbert D.G."/>
        </authorList>
    </citation>
    <scope>NUCLEOTIDE SEQUENCE [LARGE SCALE GENOMIC DNA]</scope>
    <source>
        <strain evidence="1 2">ChDC F311</strain>
    </source>
</reference>
<dbReference type="RefSeq" id="WP_059222776.1">
    <property type="nucleotide sequence ID" value="NZ_LMVH01000001.1"/>
</dbReference>
<name>A0A0X3Y216_FUSNC</name>